<evidence type="ECO:0000313" key="3">
    <source>
        <dbReference type="Proteomes" id="UP000285317"/>
    </source>
</evidence>
<dbReference type="Gene3D" id="3.40.190.10">
    <property type="entry name" value="Periplasmic binding protein-like II"/>
    <property type="match status" value="2"/>
</dbReference>
<accession>A0A3Q9V0S5</accession>
<feature type="chain" id="PRO_5018729908" evidence="1">
    <location>
        <begin position="31"/>
        <end position="433"/>
    </location>
</feature>
<sequence length="433" mass="45044">MKFTRTAFRKTAVASVALLGAAAALSGCSAQDAGSSDGTVAMTLWQNSTTGPGQEFWEKTIADFEAANPGVTIESQAIQNEDLDGKLQTALNSGDAPDIFLQRGGGKLAAMVAGGLVKDLTGGISDQARSEIPEGSFLANTLDDKVWAMPVAVLPGGLFYSQDLFTEAGITETPKTLDELDSAVTALKSAGAQPIALGAKDAWPAAHWFYFFALRECSADTMAEAADSKDFSDDCWLKAGEDLQSFAGTEPFNEGFLTTAAQQGAGSSAGLLANHQAGMELMGAWNPGVIASLTPDEKPLPDLGWFPFPEVDGGAGAPGSIMGGVDGYSCSTAAPDECVDFLNYLATSDVQKEYYAAFNAPPVNTVAQEAVTEPYLKDILAAYNSAPYVSQWLDTVYGQNVGNALNVAVVDLLAGKSDPEQLVEAVDAAAAKA</sequence>
<evidence type="ECO:0000256" key="1">
    <source>
        <dbReference type="SAM" id="SignalP"/>
    </source>
</evidence>
<dbReference type="PANTHER" id="PTHR43649:SF14">
    <property type="entry name" value="BLR3389 PROTEIN"/>
    <property type="match status" value="1"/>
</dbReference>
<reference evidence="3" key="1">
    <citation type="submission" date="2018-03" db="EMBL/GenBank/DDBJ databases">
        <title>Bacteriophage NCPPB3778 and a type I-E CRISPR drive the evolution of the US Biological Select Agent, Rathayibacter toxicus.</title>
        <authorList>
            <person name="Davis E.W.II."/>
            <person name="Tabima J.F."/>
            <person name="Weisberg A.J."/>
            <person name="Dantas Lopes L."/>
            <person name="Wiseman M.S."/>
            <person name="Wiseman M.S."/>
            <person name="Pupko T."/>
            <person name="Belcher M.S."/>
            <person name="Sechler A.J."/>
            <person name="Tancos M.A."/>
            <person name="Schroeder B.K."/>
            <person name="Murray T.D."/>
            <person name="Luster D.G."/>
            <person name="Schneider W.L."/>
            <person name="Rogers E."/>
            <person name="Andreote F.D."/>
            <person name="Grunwald N.J."/>
            <person name="Putnam M.L."/>
            <person name="Chang J.H."/>
        </authorList>
    </citation>
    <scope>NUCLEOTIDE SEQUENCE [LARGE SCALE GENOMIC DNA]</scope>
    <source>
        <strain evidence="3">DSM 15932</strain>
    </source>
</reference>
<dbReference type="KEGG" id="rfs:C1I64_17690"/>
<gene>
    <name evidence="2" type="ORF">C1I64_17690</name>
</gene>
<name>A0A3Q9V0S5_9MICO</name>
<protein>
    <submittedName>
        <fullName evidence="2">Sugar ABC transporter substrate-binding protein</fullName>
    </submittedName>
</protein>
<dbReference type="RefSeq" id="WP_127888122.1">
    <property type="nucleotide sequence ID" value="NZ_CP028137.1"/>
</dbReference>
<dbReference type="Pfam" id="PF01547">
    <property type="entry name" value="SBP_bac_1"/>
    <property type="match status" value="1"/>
</dbReference>
<proteinExistence type="predicted"/>
<dbReference type="SUPFAM" id="SSF53850">
    <property type="entry name" value="Periplasmic binding protein-like II"/>
    <property type="match status" value="1"/>
</dbReference>
<dbReference type="InterPro" id="IPR050490">
    <property type="entry name" value="Bact_solute-bd_prot1"/>
</dbReference>
<feature type="signal peptide" evidence="1">
    <location>
        <begin position="1"/>
        <end position="30"/>
    </location>
</feature>
<dbReference type="PANTHER" id="PTHR43649">
    <property type="entry name" value="ARABINOSE-BINDING PROTEIN-RELATED"/>
    <property type="match status" value="1"/>
</dbReference>
<evidence type="ECO:0000313" key="2">
    <source>
        <dbReference type="EMBL" id="AZZ53688.1"/>
    </source>
</evidence>
<keyword evidence="1" id="KW-0732">Signal</keyword>
<dbReference type="EMBL" id="CP028137">
    <property type="protein sequence ID" value="AZZ53688.1"/>
    <property type="molecule type" value="Genomic_DNA"/>
</dbReference>
<dbReference type="PROSITE" id="PS51257">
    <property type="entry name" value="PROKAR_LIPOPROTEIN"/>
    <property type="match status" value="1"/>
</dbReference>
<organism evidence="2 3">
    <name type="scientific">Rathayibacter festucae DSM 15932</name>
    <dbReference type="NCBI Taxonomy" id="1328866"/>
    <lineage>
        <taxon>Bacteria</taxon>
        <taxon>Bacillati</taxon>
        <taxon>Actinomycetota</taxon>
        <taxon>Actinomycetes</taxon>
        <taxon>Micrococcales</taxon>
        <taxon>Microbacteriaceae</taxon>
        <taxon>Rathayibacter</taxon>
    </lineage>
</organism>
<dbReference type="InterPro" id="IPR006059">
    <property type="entry name" value="SBP"/>
</dbReference>
<dbReference type="Proteomes" id="UP000285317">
    <property type="component" value="Chromosome"/>
</dbReference>
<dbReference type="AlphaFoldDB" id="A0A3Q9V0S5"/>